<dbReference type="Gene3D" id="1.10.1740.10">
    <property type="match status" value="1"/>
</dbReference>
<comment type="similarity">
    <text evidence="1">Belongs to the sigma-70 factor family. ECF subfamily.</text>
</comment>
<evidence type="ECO:0000313" key="10">
    <source>
        <dbReference type="EMBL" id="NUN85864.1"/>
    </source>
</evidence>
<reference evidence="9" key="6">
    <citation type="submission" date="2022-11" db="EMBL/GenBank/DDBJ databases">
        <title>Draft genome sequence of Coprococcus comes strain 31264.</title>
        <authorList>
            <person name="Hisatomi A."/>
            <person name="Ohkuma M."/>
            <person name="Sakamoto M."/>
        </authorList>
    </citation>
    <scope>NUCLEOTIDE SEQUENCE</scope>
    <source>
        <strain evidence="9">JCM 31264</strain>
    </source>
</reference>
<dbReference type="EMBL" id="CYXR01000005">
    <property type="protein sequence ID" value="CUM82860.1"/>
    <property type="molecule type" value="Genomic_DNA"/>
</dbReference>
<dbReference type="STRING" id="410072.ERS852525_02016"/>
<evidence type="ECO:0000313" key="8">
    <source>
        <dbReference type="EMBL" id="CUO64749.1"/>
    </source>
</evidence>
<reference evidence="12 13" key="1">
    <citation type="submission" date="2015-09" db="EMBL/GenBank/DDBJ databases">
        <authorList>
            <consortium name="Pathogen Informatics"/>
        </authorList>
    </citation>
    <scope>NUCLEOTIDE SEQUENCE [LARGE SCALE GENOMIC DNA]</scope>
    <source>
        <strain evidence="8 12">2789STDY5834866</strain>
        <strain evidence="7 13">2789STDY5834962</strain>
    </source>
</reference>
<gene>
    <name evidence="8" type="primary">sigV_2</name>
    <name evidence="7" type="synonym">sigV_1</name>
    <name evidence="9" type="ORF">comes_21550</name>
    <name evidence="11" type="ORF">DW252_11920</name>
    <name evidence="8" type="ORF">ERS852481_02548</name>
    <name evidence="7" type="ORF">ERS852574_00964</name>
    <name evidence="10" type="ORF">HUU93_04470</name>
</gene>
<dbReference type="GO" id="GO:0016987">
    <property type="term" value="F:sigma factor activity"/>
    <property type="evidence" value="ECO:0007669"/>
    <property type="project" value="UniProtKB-KW"/>
</dbReference>
<feature type="domain" description="HTH luxR-type" evidence="6">
    <location>
        <begin position="121"/>
        <end position="148"/>
    </location>
</feature>
<dbReference type="OrthoDB" id="9782703at2"/>
<keyword evidence="2" id="KW-0805">Transcription regulation</keyword>
<evidence type="ECO:0000313" key="9">
    <source>
        <dbReference type="EMBL" id="GLG87609.1"/>
    </source>
</evidence>
<name>A0A174NYV1_9FIRM</name>
<evidence type="ECO:0000259" key="6">
    <source>
        <dbReference type="PROSITE" id="PS00622"/>
    </source>
</evidence>
<dbReference type="NCBIfam" id="TIGR02937">
    <property type="entry name" value="sigma70-ECF"/>
    <property type="match status" value="1"/>
</dbReference>
<reference evidence="9" key="5">
    <citation type="submission" date="2022-09" db="EMBL/GenBank/DDBJ databases">
        <title>Draft genome sequence of Coprococcus comes strain 31264.</title>
        <authorList>
            <person name="Atsushi H."/>
            <person name="Moriya O."/>
            <person name="Mitsuo S."/>
        </authorList>
    </citation>
    <scope>NUCLEOTIDE SEQUENCE</scope>
    <source>
        <strain evidence="9">JCM 31264</strain>
    </source>
</reference>
<proteinExistence type="inferred from homology"/>
<dbReference type="InterPro" id="IPR039425">
    <property type="entry name" value="RNA_pol_sigma-70-like"/>
</dbReference>
<dbReference type="Proteomes" id="UP000286595">
    <property type="component" value="Unassembled WGS sequence"/>
</dbReference>
<dbReference type="InterPro" id="IPR013324">
    <property type="entry name" value="RNA_pol_sigma_r3/r4-like"/>
</dbReference>
<accession>A0A174NYV1</accession>
<organism evidence="10 15">
    <name type="scientific">Coprococcus comes</name>
    <dbReference type="NCBI Taxonomy" id="410072"/>
    <lineage>
        <taxon>Bacteria</taxon>
        <taxon>Bacillati</taxon>
        <taxon>Bacillota</taxon>
        <taxon>Clostridia</taxon>
        <taxon>Lachnospirales</taxon>
        <taxon>Lachnospiraceae</taxon>
        <taxon>Coprococcus</taxon>
    </lineage>
</organism>
<dbReference type="GO" id="GO:0006352">
    <property type="term" value="P:DNA-templated transcription initiation"/>
    <property type="evidence" value="ECO:0007669"/>
    <property type="project" value="InterPro"/>
</dbReference>
<dbReference type="EMBL" id="JABWDC010000011">
    <property type="protein sequence ID" value="NUN85864.1"/>
    <property type="molecule type" value="Genomic_DNA"/>
</dbReference>
<dbReference type="GeneID" id="92826362"/>
<evidence type="ECO:0000256" key="4">
    <source>
        <dbReference type="ARBA" id="ARBA00023125"/>
    </source>
</evidence>
<evidence type="ECO:0000256" key="5">
    <source>
        <dbReference type="ARBA" id="ARBA00023163"/>
    </source>
</evidence>
<sequence length="155" mass="18221">MIDAIAFKELYKTVYQDLYRFALCMMHHPQDAEDAVSEAVLSAYENIHKLRKEEAFRSWIFQILANVCRRKLKSRERTETELKEDHASATYCDGLRTDVERAFLILDEDDQLIIGLSVYGGYNSKEIGKMLRLNPNTVRSRRKRALEKMSWLLKE</sequence>
<dbReference type="Proteomes" id="UP000095727">
    <property type="component" value="Unassembled WGS sequence"/>
</dbReference>
<evidence type="ECO:0000313" key="13">
    <source>
        <dbReference type="Proteomes" id="UP000095727"/>
    </source>
</evidence>
<dbReference type="CDD" id="cd06171">
    <property type="entry name" value="Sigma70_r4"/>
    <property type="match status" value="1"/>
</dbReference>
<dbReference type="GO" id="GO:0003677">
    <property type="term" value="F:DNA binding"/>
    <property type="evidence" value="ECO:0007669"/>
    <property type="project" value="UniProtKB-KW"/>
</dbReference>
<dbReference type="InterPro" id="IPR013325">
    <property type="entry name" value="RNA_pol_sigma_r2"/>
</dbReference>
<dbReference type="InterPro" id="IPR007627">
    <property type="entry name" value="RNA_pol_sigma70_r2"/>
</dbReference>
<dbReference type="PROSITE" id="PS00622">
    <property type="entry name" value="HTH_LUXR_1"/>
    <property type="match status" value="1"/>
</dbReference>
<dbReference type="SUPFAM" id="SSF88946">
    <property type="entry name" value="Sigma2 domain of RNA polymerase sigma factors"/>
    <property type="match status" value="1"/>
</dbReference>
<dbReference type="InterPro" id="IPR000792">
    <property type="entry name" value="Tscrpt_reg_LuxR_C"/>
</dbReference>
<keyword evidence="4" id="KW-0238">DNA-binding</keyword>
<evidence type="ECO:0000313" key="12">
    <source>
        <dbReference type="Proteomes" id="UP000095362"/>
    </source>
</evidence>
<dbReference type="Gene3D" id="1.10.10.10">
    <property type="entry name" value="Winged helix-like DNA-binding domain superfamily/Winged helix DNA-binding domain"/>
    <property type="match status" value="1"/>
</dbReference>
<reference evidence="10 15" key="3">
    <citation type="submission" date="2020-04" db="EMBL/GenBank/DDBJ databases">
        <authorList>
            <person name="Pieper L."/>
        </authorList>
    </citation>
    <scope>NUCLEOTIDE SEQUENCE [LARGE SCALE GENOMIC DNA]</scope>
    <source>
        <strain evidence="10 15">F22</strain>
    </source>
</reference>
<evidence type="ECO:0000313" key="11">
    <source>
        <dbReference type="EMBL" id="RHG59382.1"/>
    </source>
</evidence>
<keyword evidence="3" id="KW-0731">Sigma factor</keyword>
<evidence type="ECO:0000313" key="15">
    <source>
        <dbReference type="Proteomes" id="UP000554488"/>
    </source>
</evidence>
<dbReference type="EMBL" id="QRIM01000014">
    <property type="protein sequence ID" value="RHG59382.1"/>
    <property type="molecule type" value="Genomic_DNA"/>
</dbReference>
<dbReference type="PANTHER" id="PTHR43133:SF8">
    <property type="entry name" value="RNA POLYMERASE SIGMA FACTOR HI_1459-RELATED"/>
    <property type="match status" value="1"/>
</dbReference>
<reference evidence="11 14" key="2">
    <citation type="submission" date="2018-08" db="EMBL/GenBank/DDBJ databases">
        <title>A genome reference for cultivated species of the human gut microbiota.</title>
        <authorList>
            <person name="Zou Y."/>
            <person name="Xue W."/>
            <person name="Luo G."/>
        </authorList>
    </citation>
    <scope>NUCLEOTIDE SEQUENCE [LARGE SCALE GENOMIC DNA]</scope>
    <source>
        <strain evidence="11 14">AM22-12LB</strain>
    </source>
</reference>
<dbReference type="Proteomes" id="UP000554488">
    <property type="component" value="Unassembled WGS sequence"/>
</dbReference>
<dbReference type="SUPFAM" id="SSF88659">
    <property type="entry name" value="Sigma3 and sigma4 domains of RNA polymerase sigma factors"/>
    <property type="match status" value="1"/>
</dbReference>
<evidence type="ECO:0000313" key="7">
    <source>
        <dbReference type="EMBL" id="CUM82860.1"/>
    </source>
</evidence>
<dbReference type="EMBL" id="BSCI01000013">
    <property type="protein sequence ID" value="GLG87609.1"/>
    <property type="molecule type" value="Genomic_DNA"/>
</dbReference>
<evidence type="ECO:0000256" key="1">
    <source>
        <dbReference type="ARBA" id="ARBA00010641"/>
    </source>
</evidence>
<dbReference type="EMBL" id="CYZK01000020">
    <property type="protein sequence ID" value="CUO64749.1"/>
    <property type="molecule type" value="Genomic_DNA"/>
</dbReference>
<dbReference type="Proteomes" id="UP000095362">
    <property type="component" value="Unassembled WGS sequence"/>
</dbReference>
<evidence type="ECO:0000313" key="14">
    <source>
        <dbReference type="Proteomes" id="UP000286595"/>
    </source>
</evidence>
<dbReference type="Proteomes" id="UP001145109">
    <property type="component" value="Unassembled WGS sequence"/>
</dbReference>
<dbReference type="PANTHER" id="PTHR43133">
    <property type="entry name" value="RNA POLYMERASE ECF-TYPE SIGMA FACTO"/>
    <property type="match status" value="1"/>
</dbReference>
<dbReference type="Pfam" id="PF04542">
    <property type="entry name" value="Sigma70_r2"/>
    <property type="match status" value="1"/>
</dbReference>
<evidence type="ECO:0000256" key="3">
    <source>
        <dbReference type="ARBA" id="ARBA00023082"/>
    </source>
</evidence>
<evidence type="ECO:0000256" key="2">
    <source>
        <dbReference type="ARBA" id="ARBA00023015"/>
    </source>
</evidence>
<protein>
    <submittedName>
        <fullName evidence="7">RNA polymerase sigma factor sigV</fullName>
    </submittedName>
    <submittedName>
        <fullName evidence="9">Sigma-24</fullName>
    </submittedName>
    <submittedName>
        <fullName evidence="10">Sigma-70 family RNA polymerase sigma factor</fullName>
    </submittedName>
</protein>
<dbReference type="PaxDb" id="410072-ERS852525_02016"/>
<dbReference type="RefSeq" id="WP_008371152.1">
    <property type="nucleotide sequence ID" value="NZ_BSCI01000013.1"/>
</dbReference>
<reference evidence="10 15" key="4">
    <citation type="submission" date="2020-07" db="EMBL/GenBank/DDBJ databases">
        <title>Bacterial metabolism rescues the inhibition of intestinal drug absorption by food and drug additives.</title>
        <authorList>
            <person name="Zou L."/>
            <person name="Spanogiannopoulos P."/>
            <person name="Chien H.-C."/>
            <person name="Pieper L.M."/>
            <person name="Cai W."/>
            <person name="Khuri N."/>
            <person name="Pottel J."/>
            <person name="Vora B."/>
            <person name="Ni Z."/>
            <person name="Tsakalozou E."/>
            <person name="Zhang W."/>
            <person name="Shoichet B.K."/>
            <person name="Giacomini K.M."/>
            <person name="Turnbaugh P.J."/>
        </authorList>
    </citation>
    <scope>NUCLEOTIDE SEQUENCE [LARGE SCALE GENOMIC DNA]</scope>
    <source>
        <strain evidence="10 15">F22</strain>
    </source>
</reference>
<dbReference type="AlphaFoldDB" id="A0A174NYV1"/>
<dbReference type="Pfam" id="PF08281">
    <property type="entry name" value="Sigma70_r4_2"/>
    <property type="match status" value="1"/>
</dbReference>
<dbReference type="InterPro" id="IPR014284">
    <property type="entry name" value="RNA_pol_sigma-70_dom"/>
</dbReference>
<dbReference type="InterPro" id="IPR013249">
    <property type="entry name" value="RNA_pol_sigma70_r4_t2"/>
</dbReference>
<dbReference type="InterPro" id="IPR036388">
    <property type="entry name" value="WH-like_DNA-bd_sf"/>
</dbReference>
<keyword evidence="5" id="KW-0804">Transcription</keyword>